<keyword evidence="10" id="KW-1185">Reference proteome</keyword>
<keyword evidence="5" id="KW-0560">Oxidoreductase</keyword>
<dbReference type="KEGG" id="sdv:BN159_7731"/>
<dbReference type="PANTHER" id="PTHR43884:SF12">
    <property type="entry name" value="ISOVALERYL-COA DEHYDROGENASE, MITOCHONDRIAL-RELATED"/>
    <property type="match status" value="1"/>
</dbReference>
<feature type="domain" description="Acyl-CoA oxidase/dehydrogenase middle" evidence="7">
    <location>
        <begin position="125"/>
        <end position="219"/>
    </location>
</feature>
<dbReference type="InterPro" id="IPR036250">
    <property type="entry name" value="AcylCo_DH-like_C"/>
</dbReference>
<sequence length="403" mass="43100">MSSVDAYLPDAHRSLRERVREFARAEISPRVAKMEAAGTHTDHDLAHLMGEQGWFGVFIGPEHGGLAAGHLAKTILLDELSYISGAAGAILQAPLIPTLALLYRGSPEQRQQWLPSIAAGALYMAIAVTEPEHGSHVIGMTSTARRKGKDWIINADKCFVGDSGIAHLYVVIARTGKRSGPRSLSAFLVEGDQDGLDVTQPPLVGLHGFTAGNVRLRNVRVPASALLGAEGDGLDIAYTASLVCGRPNLAAVALGLHRRVLDVTTAFTTSRPRYGGVLADLPVVGHHLAEIKSRLMTSEGAVYQAAHLLDQGIPCDAELLNSKLVNSRAAKVSLQEAKDTHGGYGGRADYEISRLSRDIDLISAPAGPDDLQLHRLGEIARGLDRIQWSERYLAQTAPRAPLA</sequence>
<dbReference type="InterPro" id="IPR013786">
    <property type="entry name" value="AcylCoA_DH/ox_N"/>
</dbReference>
<dbReference type="GO" id="GO:0003995">
    <property type="term" value="F:acyl-CoA dehydrogenase activity"/>
    <property type="evidence" value="ECO:0007669"/>
    <property type="project" value="TreeGrafter"/>
</dbReference>
<dbReference type="RefSeq" id="WP_015662436.1">
    <property type="nucleotide sequence ID" value="NC_020504.1"/>
</dbReference>
<dbReference type="InterPro" id="IPR009075">
    <property type="entry name" value="AcylCo_DH/oxidase_C"/>
</dbReference>
<dbReference type="InterPro" id="IPR046373">
    <property type="entry name" value="Acyl-CoA_Oxase/DH_mid-dom_sf"/>
</dbReference>
<keyword evidence="3 5" id="KW-0285">Flavoprotein</keyword>
<dbReference type="OrthoDB" id="8876745at2"/>
<evidence type="ECO:0000313" key="10">
    <source>
        <dbReference type="Proteomes" id="UP000008043"/>
    </source>
</evidence>
<evidence type="ECO:0000256" key="5">
    <source>
        <dbReference type="RuleBase" id="RU362125"/>
    </source>
</evidence>
<dbReference type="InterPro" id="IPR009100">
    <property type="entry name" value="AcylCoA_DH/oxidase_NM_dom_sf"/>
</dbReference>
<accession>K4REY7</accession>
<evidence type="ECO:0000313" key="9">
    <source>
        <dbReference type="EMBL" id="CCK32110.1"/>
    </source>
</evidence>
<evidence type="ECO:0000256" key="4">
    <source>
        <dbReference type="ARBA" id="ARBA00022827"/>
    </source>
</evidence>
<dbReference type="AlphaFoldDB" id="K4REY7"/>
<proteinExistence type="inferred from homology"/>
<dbReference type="PATRIC" id="fig|1214101.3.peg.7828"/>
<evidence type="ECO:0000259" key="8">
    <source>
        <dbReference type="Pfam" id="PF02771"/>
    </source>
</evidence>
<dbReference type="EMBL" id="HE971709">
    <property type="protein sequence ID" value="CCK32110.1"/>
    <property type="molecule type" value="Genomic_DNA"/>
</dbReference>
<comment type="similarity">
    <text evidence="2 5">Belongs to the acyl-CoA dehydrogenase family.</text>
</comment>
<dbReference type="Proteomes" id="UP000008043">
    <property type="component" value="Chromosome"/>
</dbReference>
<dbReference type="HOGENOM" id="CLU_018204_0_2_11"/>
<dbReference type="GO" id="GO:0050660">
    <property type="term" value="F:flavin adenine dinucleotide binding"/>
    <property type="evidence" value="ECO:0007669"/>
    <property type="project" value="InterPro"/>
</dbReference>
<organism evidence="9 10">
    <name type="scientific">Streptomyces davaonensis (strain DSM 101723 / JCM 4913 / KCC S-0913 / 768)</name>
    <dbReference type="NCBI Taxonomy" id="1214101"/>
    <lineage>
        <taxon>Bacteria</taxon>
        <taxon>Bacillati</taxon>
        <taxon>Actinomycetota</taxon>
        <taxon>Actinomycetes</taxon>
        <taxon>Kitasatosporales</taxon>
        <taxon>Streptomycetaceae</taxon>
        <taxon>Streptomyces</taxon>
    </lineage>
</organism>
<dbReference type="STRING" id="1214101.BN159_7731"/>
<evidence type="ECO:0000259" key="7">
    <source>
        <dbReference type="Pfam" id="PF02770"/>
    </source>
</evidence>
<feature type="domain" description="Acyl-CoA dehydrogenase/oxidase N-terminal" evidence="8">
    <location>
        <begin position="10"/>
        <end position="120"/>
    </location>
</feature>
<feature type="domain" description="Acyl-CoA dehydrogenase/oxidase C-terminal" evidence="6">
    <location>
        <begin position="231"/>
        <end position="378"/>
    </location>
</feature>
<dbReference type="Pfam" id="PF00441">
    <property type="entry name" value="Acyl-CoA_dh_1"/>
    <property type="match status" value="1"/>
</dbReference>
<dbReference type="SUPFAM" id="SSF56645">
    <property type="entry name" value="Acyl-CoA dehydrogenase NM domain-like"/>
    <property type="match status" value="1"/>
</dbReference>
<evidence type="ECO:0000256" key="3">
    <source>
        <dbReference type="ARBA" id="ARBA00022630"/>
    </source>
</evidence>
<dbReference type="InterPro" id="IPR037069">
    <property type="entry name" value="AcylCoA_DH/ox_N_sf"/>
</dbReference>
<gene>
    <name evidence="9" type="ORF">BN159_7731</name>
</gene>
<dbReference type="Gene3D" id="1.20.140.10">
    <property type="entry name" value="Butyryl-CoA Dehydrogenase, subunit A, domain 3"/>
    <property type="match status" value="1"/>
</dbReference>
<evidence type="ECO:0000256" key="1">
    <source>
        <dbReference type="ARBA" id="ARBA00001974"/>
    </source>
</evidence>
<dbReference type="eggNOG" id="COG1960">
    <property type="taxonomic scope" value="Bacteria"/>
</dbReference>
<dbReference type="SUPFAM" id="SSF47203">
    <property type="entry name" value="Acyl-CoA dehydrogenase C-terminal domain-like"/>
    <property type="match status" value="1"/>
</dbReference>
<reference evidence="9 10" key="1">
    <citation type="journal article" date="2012" name="J. Bacteriol.">
        <title>Genome sequence of the bacterium Streptomyces davawensis JCM 4913 and heterologous production of the unique antibiotic roseoflavin.</title>
        <authorList>
            <person name="Jankowitsch F."/>
            <person name="Schwarz J."/>
            <person name="Ruckert C."/>
            <person name="Gust B."/>
            <person name="Szczepanowski R."/>
            <person name="Blom J."/>
            <person name="Pelzer S."/>
            <person name="Kalinowski J."/>
            <person name="Mack M."/>
        </authorList>
    </citation>
    <scope>NUCLEOTIDE SEQUENCE [LARGE SCALE GENOMIC DNA]</scope>
    <source>
        <strain evidence="10">DSM 101723 / JCM 4913 / KCC S-0913 / 768</strain>
    </source>
</reference>
<dbReference type="InterPro" id="IPR006091">
    <property type="entry name" value="Acyl-CoA_Oxase/DH_mid-dom"/>
</dbReference>
<dbReference type="Pfam" id="PF02770">
    <property type="entry name" value="Acyl-CoA_dh_M"/>
    <property type="match status" value="1"/>
</dbReference>
<dbReference type="Gene3D" id="2.40.110.10">
    <property type="entry name" value="Butyryl-CoA Dehydrogenase, subunit A, domain 2"/>
    <property type="match status" value="1"/>
</dbReference>
<name>K4REY7_STRDJ</name>
<evidence type="ECO:0000256" key="2">
    <source>
        <dbReference type="ARBA" id="ARBA00009347"/>
    </source>
</evidence>
<evidence type="ECO:0000259" key="6">
    <source>
        <dbReference type="Pfam" id="PF00441"/>
    </source>
</evidence>
<dbReference type="PANTHER" id="PTHR43884">
    <property type="entry name" value="ACYL-COA DEHYDROGENASE"/>
    <property type="match status" value="1"/>
</dbReference>
<comment type="cofactor">
    <cofactor evidence="1 5">
        <name>FAD</name>
        <dbReference type="ChEBI" id="CHEBI:57692"/>
    </cofactor>
</comment>
<keyword evidence="4 5" id="KW-0274">FAD</keyword>
<protein>
    <submittedName>
        <fullName evidence="9">Putative acyl-CoA dehydrogenase</fullName>
    </submittedName>
</protein>
<dbReference type="Gene3D" id="1.10.540.10">
    <property type="entry name" value="Acyl-CoA dehydrogenase/oxidase, N-terminal domain"/>
    <property type="match status" value="1"/>
</dbReference>
<dbReference type="Pfam" id="PF02771">
    <property type="entry name" value="Acyl-CoA_dh_N"/>
    <property type="match status" value="1"/>
</dbReference>